<evidence type="ECO:0000256" key="3">
    <source>
        <dbReference type="SAM" id="MobiDB-lite"/>
    </source>
</evidence>
<feature type="region of interest" description="Disordered" evidence="3">
    <location>
        <begin position="583"/>
        <end position="611"/>
    </location>
</feature>
<dbReference type="InterPro" id="IPR002018">
    <property type="entry name" value="CarbesteraseB"/>
</dbReference>
<keyword evidence="2 6" id="KW-0378">Hydrolase</keyword>
<organism evidence="6 7">
    <name type="scientific">Lasiosphaeria miniovina</name>
    <dbReference type="NCBI Taxonomy" id="1954250"/>
    <lineage>
        <taxon>Eukaryota</taxon>
        <taxon>Fungi</taxon>
        <taxon>Dikarya</taxon>
        <taxon>Ascomycota</taxon>
        <taxon>Pezizomycotina</taxon>
        <taxon>Sordariomycetes</taxon>
        <taxon>Sordariomycetidae</taxon>
        <taxon>Sordariales</taxon>
        <taxon>Lasiosphaeriaceae</taxon>
        <taxon>Lasiosphaeria</taxon>
    </lineage>
</organism>
<proteinExistence type="inferred from homology"/>
<dbReference type="InterPro" id="IPR050309">
    <property type="entry name" value="Type-B_Carboxylest/Lipase"/>
</dbReference>
<feature type="signal peptide" evidence="4">
    <location>
        <begin position="1"/>
        <end position="30"/>
    </location>
</feature>
<comment type="similarity">
    <text evidence="1">Belongs to the type-B carboxylesterase/lipase family.</text>
</comment>
<dbReference type="SUPFAM" id="SSF53474">
    <property type="entry name" value="alpha/beta-Hydrolases"/>
    <property type="match status" value="1"/>
</dbReference>
<evidence type="ECO:0000256" key="2">
    <source>
        <dbReference type="ARBA" id="ARBA00022801"/>
    </source>
</evidence>
<feature type="compositionally biased region" description="Polar residues" evidence="3">
    <location>
        <begin position="583"/>
        <end position="592"/>
    </location>
</feature>
<feature type="domain" description="Carboxylesterase type B" evidence="5">
    <location>
        <begin position="46"/>
        <end position="579"/>
    </location>
</feature>
<dbReference type="PANTHER" id="PTHR11559">
    <property type="entry name" value="CARBOXYLESTERASE"/>
    <property type="match status" value="1"/>
</dbReference>
<dbReference type="InterPro" id="IPR029058">
    <property type="entry name" value="AB_hydrolase_fold"/>
</dbReference>
<comment type="caution">
    <text evidence="6">The sequence shown here is derived from an EMBL/GenBank/DDBJ whole genome shotgun (WGS) entry which is preliminary data.</text>
</comment>
<gene>
    <name evidence="6" type="ORF">B0T26DRAFT_866420</name>
</gene>
<dbReference type="RefSeq" id="XP_060301939.1">
    <property type="nucleotide sequence ID" value="XM_060447818.1"/>
</dbReference>
<keyword evidence="4" id="KW-0732">Signal</keyword>
<evidence type="ECO:0000256" key="1">
    <source>
        <dbReference type="ARBA" id="ARBA00005964"/>
    </source>
</evidence>
<dbReference type="EMBL" id="JAUIRO010000001">
    <property type="protein sequence ID" value="KAK0733062.1"/>
    <property type="molecule type" value="Genomic_DNA"/>
</dbReference>
<dbReference type="Gene3D" id="3.40.50.1820">
    <property type="entry name" value="alpha/beta hydrolase"/>
    <property type="match status" value="1"/>
</dbReference>
<name>A0AA40BF34_9PEZI</name>
<evidence type="ECO:0000313" key="6">
    <source>
        <dbReference type="EMBL" id="KAK0733062.1"/>
    </source>
</evidence>
<dbReference type="PROSITE" id="PS00122">
    <property type="entry name" value="CARBOXYLESTERASE_B_1"/>
    <property type="match status" value="1"/>
</dbReference>
<dbReference type="AlphaFoldDB" id="A0AA40BF34"/>
<evidence type="ECO:0000313" key="7">
    <source>
        <dbReference type="Proteomes" id="UP001172101"/>
    </source>
</evidence>
<dbReference type="Proteomes" id="UP001172101">
    <property type="component" value="Unassembled WGS sequence"/>
</dbReference>
<keyword evidence="7" id="KW-1185">Reference proteome</keyword>
<reference evidence="6" key="1">
    <citation type="submission" date="2023-06" db="EMBL/GenBank/DDBJ databases">
        <title>Genome-scale phylogeny and comparative genomics of the fungal order Sordariales.</title>
        <authorList>
            <consortium name="Lawrence Berkeley National Laboratory"/>
            <person name="Hensen N."/>
            <person name="Bonometti L."/>
            <person name="Westerberg I."/>
            <person name="Brannstrom I.O."/>
            <person name="Guillou S."/>
            <person name="Cros-Aarteil S."/>
            <person name="Calhoun S."/>
            <person name="Haridas S."/>
            <person name="Kuo A."/>
            <person name="Mondo S."/>
            <person name="Pangilinan J."/>
            <person name="Riley R."/>
            <person name="LaButti K."/>
            <person name="Andreopoulos B."/>
            <person name="Lipzen A."/>
            <person name="Chen C."/>
            <person name="Yanf M."/>
            <person name="Daum C."/>
            <person name="Ng V."/>
            <person name="Clum A."/>
            <person name="Steindorff A."/>
            <person name="Ohm R."/>
            <person name="Martin F."/>
            <person name="Silar P."/>
            <person name="Natvig D."/>
            <person name="Lalanne C."/>
            <person name="Gautier V."/>
            <person name="Ament-velasquez S.L."/>
            <person name="Kruys A."/>
            <person name="Hutchinson M.I."/>
            <person name="Powell A.J."/>
            <person name="Barry K."/>
            <person name="Miller A.N."/>
            <person name="Grigoriev I.V."/>
            <person name="Debuchy R."/>
            <person name="Gladieux P."/>
            <person name="Thoren M.H."/>
            <person name="Johannesson H."/>
        </authorList>
    </citation>
    <scope>NUCLEOTIDE SEQUENCE</scope>
    <source>
        <strain evidence="6">SMH2392-1A</strain>
    </source>
</reference>
<accession>A0AA40BF34</accession>
<sequence length="906" mass="97735">MRRTTRGGCIAPILLLSLIPLFTALALASASQNQIPLSLPEQRRPPLATLRNGTYEGVYSPTFDQDFFLGMPYAQDTSGANRFRVPQHVDEAWGGTRSATRYGHACPDMEPEEDALWGMSEDCLSINIVRPAGEPPKSKLPVLFWIHGGSYQVGTSGLDRYNLSWIVQRSVDMGRPVLAASINYRKGAWGLLSSVELHGSGNTNLALRDMRLALAWVQDNIAAFGGDPGCVTIWGESAGSFAVGQLLMSYGGRADGLFHRSIQQSGSAATAWYNGTEWYQPIYDSLVRRAGCADTPDTLACLRSVPYATLYPLLSSSSSSSSKPSFYPTVDGDVLPQFPTELLRAGRFAHIPHLYGSNSDEGTDNAPAGLDTDGDVEAFLATRSGFGFPRAAVRRIMELYLDDPAQGIPLDTGGERFARRGWQYKRAAAILGDVFYHAPRLDDARHYAAHRPADTFVYRFNTRAWVSALGPGKANPACEAVDGNGKNDTRRRMGKACGAIAPAHEGVAHATELAFVFRNPAWLGPWPQYRALSDRISAMWINFAHDGDPNGPGAGDGGVGDEVVWPPYASGGAEGANLVLQTEQQGGSSHPQSPAGPHRRLRGRGGAEHAESRAFADEELIKTYCTHKAGADCLERGDYAHECLLFSSSNANSSKEHGGGVWTTTAEPPNACFERFSPAATACAVSNNEKLLERVEQRLAAFGQTDPVPEDIVRWRIRDLSVKHFNDLVGLPDSEPDDQCRRLLPRRASGGAVVGAACLAEIYESGLGLVSSAWTDWRRSPVHAVLASVIRLLVVEDGSPVKCHGYIVGTWTSNKLGREWAGVRLLLVNTEFFAEGSDEPRLFAFGPESLGGEATSKSQSPQCASLPATSAPISSVTRLSWYPRGTTRKKLTAVVEAVGAEAEPGG</sequence>
<dbReference type="InterPro" id="IPR019826">
    <property type="entry name" value="Carboxylesterase_B_AS"/>
</dbReference>
<feature type="chain" id="PRO_5041442495" evidence="4">
    <location>
        <begin position="31"/>
        <end position="906"/>
    </location>
</feature>
<dbReference type="Pfam" id="PF00135">
    <property type="entry name" value="COesterase"/>
    <property type="match status" value="1"/>
</dbReference>
<dbReference type="GO" id="GO:0016787">
    <property type="term" value="F:hydrolase activity"/>
    <property type="evidence" value="ECO:0007669"/>
    <property type="project" value="UniProtKB-KW"/>
</dbReference>
<evidence type="ECO:0000256" key="4">
    <source>
        <dbReference type="SAM" id="SignalP"/>
    </source>
</evidence>
<protein>
    <submittedName>
        <fullName evidence="6">Alpha/Beta hydrolase protein</fullName>
    </submittedName>
</protein>
<evidence type="ECO:0000259" key="5">
    <source>
        <dbReference type="Pfam" id="PF00135"/>
    </source>
</evidence>
<dbReference type="GeneID" id="85331088"/>